<comment type="caution">
    <text evidence="1">The sequence shown here is derived from an EMBL/GenBank/DDBJ whole genome shotgun (WGS) entry which is preliminary data.</text>
</comment>
<proteinExistence type="predicted"/>
<sequence>MDHPARELDELDVFLYNGCDMSVEILLKYKRNGFHPILLGDTLPKRGTCAETPEKEPRYRILLKLGNGAFATAWLARDLVNAREAAILSKIHSTKRGTAGRSCVIELFDMFTIEGPNGFHECFVTEVVAPLMREPDLLSRCSWNTAHQILEGFAFLHGEGIAQGDPHLGNFVITLPQLDQFDEDDVTEFFASPEIIPVIPRDATFWSDSLPHDVTLSISVACFLKSKDALPTSQNMQIKIFDFGRAHETKEKLESLPGAVPLMVRAPEVFIHERLDGALGSAWSRAADLWAIGCIIYKILTGSDLVDTGGSLRDCYRRAIELGGPPPTIWPDIEQAENRETSEDHPQILSTREEAWVSRESRIRQSFLPFLGKKDLLPDLVKKLVVTDPEQRSSAAALLDHPYFQGCPLT</sequence>
<dbReference type="Proteomes" id="UP001148737">
    <property type="component" value="Unassembled WGS sequence"/>
</dbReference>
<name>A0ACC1QKF5_9HYPO</name>
<dbReference type="EMBL" id="JANAKD010001704">
    <property type="protein sequence ID" value="KAJ3477068.1"/>
    <property type="molecule type" value="Genomic_DNA"/>
</dbReference>
<accession>A0ACC1QKF5</accession>
<evidence type="ECO:0000313" key="1">
    <source>
        <dbReference type="EMBL" id="KAJ3477068.1"/>
    </source>
</evidence>
<evidence type="ECO:0000313" key="2">
    <source>
        <dbReference type="Proteomes" id="UP001148737"/>
    </source>
</evidence>
<protein>
    <submittedName>
        <fullName evidence="1">Uncharacterized protein</fullName>
    </submittedName>
</protein>
<organism evidence="1 2">
    <name type="scientific">Lecanicillium saksenae</name>
    <dbReference type="NCBI Taxonomy" id="468837"/>
    <lineage>
        <taxon>Eukaryota</taxon>
        <taxon>Fungi</taxon>
        <taxon>Dikarya</taxon>
        <taxon>Ascomycota</taxon>
        <taxon>Pezizomycotina</taxon>
        <taxon>Sordariomycetes</taxon>
        <taxon>Hypocreomycetidae</taxon>
        <taxon>Hypocreales</taxon>
        <taxon>Cordycipitaceae</taxon>
        <taxon>Lecanicillium</taxon>
    </lineage>
</organism>
<reference evidence="1" key="1">
    <citation type="submission" date="2022-07" db="EMBL/GenBank/DDBJ databases">
        <title>Genome Sequence of Lecanicillium saksenae.</title>
        <authorList>
            <person name="Buettner E."/>
        </authorList>
    </citation>
    <scope>NUCLEOTIDE SEQUENCE</scope>
    <source>
        <strain evidence="1">VT-O1</strain>
    </source>
</reference>
<keyword evidence="2" id="KW-1185">Reference proteome</keyword>
<gene>
    <name evidence="1" type="ORF">NLG97_g8939</name>
</gene>